<accession>A0AA88TS88</accession>
<comment type="subcellular location">
    <subcellularLocation>
        <location evidence="1">Membrane</location>
        <topology evidence="1">Single-pass type I membrane protein</topology>
    </subcellularLocation>
</comment>
<dbReference type="Pfam" id="PF13895">
    <property type="entry name" value="Ig_2"/>
    <property type="match status" value="1"/>
</dbReference>
<evidence type="ECO:0000313" key="13">
    <source>
        <dbReference type="EMBL" id="KAK2906892.1"/>
    </source>
</evidence>
<keyword evidence="9" id="KW-0325">Glycoprotein</keyword>
<keyword evidence="14" id="KW-1185">Reference proteome</keyword>
<dbReference type="InterPro" id="IPR013783">
    <property type="entry name" value="Ig-like_fold"/>
</dbReference>
<reference evidence="13" key="1">
    <citation type="submission" date="2023-08" db="EMBL/GenBank/DDBJ databases">
        <title>Chromosome-level Genome Assembly of mud carp (Cirrhinus molitorella).</title>
        <authorList>
            <person name="Liu H."/>
        </authorList>
    </citation>
    <scope>NUCLEOTIDE SEQUENCE</scope>
    <source>
        <strain evidence="13">Prfri</strain>
        <tissue evidence="13">Muscle</tissue>
    </source>
</reference>
<feature type="domain" description="Ig-like" evidence="12">
    <location>
        <begin position="358"/>
        <end position="446"/>
    </location>
</feature>
<feature type="domain" description="Ig-like" evidence="12">
    <location>
        <begin position="170"/>
        <end position="263"/>
    </location>
</feature>
<evidence type="ECO:0000256" key="10">
    <source>
        <dbReference type="ARBA" id="ARBA00023319"/>
    </source>
</evidence>
<evidence type="ECO:0000256" key="4">
    <source>
        <dbReference type="ARBA" id="ARBA00022737"/>
    </source>
</evidence>
<dbReference type="InterPro" id="IPR013098">
    <property type="entry name" value="Ig_I-set"/>
</dbReference>
<dbReference type="GO" id="GO:0098609">
    <property type="term" value="P:cell-cell adhesion"/>
    <property type="evidence" value="ECO:0007669"/>
    <property type="project" value="InterPro"/>
</dbReference>
<evidence type="ECO:0000256" key="8">
    <source>
        <dbReference type="ARBA" id="ARBA00023157"/>
    </source>
</evidence>
<evidence type="ECO:0000256" key="7">
    <source>
        <dbReference type="ARBA" id="ARBA00023136"/>
    </source>
</evidence>
<evidence type="ECO:0000256" key="9">
    <source>
        <dbReference type="ARBA" id="ARBA00023180"/>
    </source>
</evidence>
<feature type="domain" description="Ig-like" evidence="12">
    <location>
        <begin position="272"/>
        <end position="352"/>
    </location>
</feature>
<organism evidence="13 14">
    <name type="scientific">Cirrhinus molitorella</name>
    <name type="common">mud carp</name>
    <dbReference type="NCBI Taxonomy" id="172907"/>
    <lineage>
        <taxon>Eukaryota</taxon>
        <taxon>Metazoa</taxon>
        <taxon>Chordata</taxon>
        <taxon>Craniata</taxon>
        <taxon>Vertebrata</taxon>
        <taxon>Euteleostomi</taxon>
        <taxon>Actinopterygii</taxon>
        <taxon>Neopterygii</taxon>
        <taxon>Teleostei</taxon>
        <taxon>Ostariophysi</taxon>
        <taxon>Cypriniformes</taxon>
        <taxon>Cyprinidae</taxon>
        <taxon>Labeoninae</taxon>
        <taxon>Labeonini</taxon>
        <taxon>Cirrhinus</taxon>
    </lineage>
</organism>
<feature type="domain" description="Ig-like" evidence="12">
    <location>
        <begin position="73"/>
        <end position="165"/>
    </location>
</feature>
<dbReference type="PRINTS" id="PR01474">
    <property type="entry name" value="VCAM1"/>
</dbReference>
<dbReference type="SMART" id="SM00408">
    <property type="entry name" value="IGc2"/>
    <property type="match status" value="5"/>
</dbReference>
<dbReference type="GO" id="GO:0005886">
    <property type="term" value="C:plasma membrane"/>
    <property type="evidence" value="ECO:0007669"/>
    <property type="project" value="TreeGrafter"/>
</dbReference>
<protein>
    <recommendedName>
        <fullName evidence="12">Ig-like domain-containing protein</fullName>
    </recommendedName>
</protein>
<dbReference type="PANTHER" id="PTHR13771:SF14">
    <property type="entry name" value="VASCULAR CELL ADHESION PROTEIN 1"/>
    <property type="match status" value="1"/>
</dbReference>
<dbReference type="InterPro" id="IPR013162">
    <property type="entry name" value="CD80_C2-set"/>
</dbReference>
<keyword evidence="7 11" id="KW-0472">Membrane</keyword>
<comment type="caution">
    <text evidence="13">The sequence shown here is derived from an EMBL/GenBank/DDBJ whole genome shotgun (WGS) entry which is preliminary data.</text>
</comment>
<dbReference type="Gene3D" id="2.60.40.10">
    <property type="entry name" value="Immunoglobulins"/>
    <property type="match status" value="8"/>
</dbReference>
<keyword evidence="5" id="KW-0130">Cell adhesion</keyword>
<evidence type="ECO:0000313" key="14">
    <source>
        <dbReference type="Proteomes" id="UP001187343"/>
    </source>
</evidence>
<dbReference type="AlphaFoldDB" id="A0AA88TS88"/>
<name>A0AA88TS88_9TELE</name>
<evidence type="ECO:0000256" key="1">
    <source>
        <dbReference type="ARBA" id="ARBA00004479"/>
    </source>
</evidence>
<sequence>MAASRVTVHSREFVISCNWEDPFRTAGGACGGMENTKHGGWGIPSWLFWSAEEIFEDSSDSMGPALLFALLLPVAVVVSHVAKMPPKVLFKVGDRRDLTCSMSSCPEKVKFVWTTLEDRPIFATIVSRDRESVLVFDNVMKNHENTILCKATCGKETKQAKTEIKVYSFPTNPVISGYEHLKLGEKTILACEVSSMHPSEFLEVQWLYGDEVLHTDEGEADRDSYSSHYTFTPSSEDDGKVITCRATLHVDDIPSDEMTKEMSVHLSVLSAPHNITVSGATTVPLGSSLTLTCEAEGKPKPAFTWTALKPDGQSVEMGKHQNLFMQDVSLSDAGTYQCDVINDVGSQMATVSVVVQAPPVDTLITASPQSSLKEGDSVSISCKSSRVPVTHVVLSRRVNGEDAELMSSKGAETSVTIHSVKLADSGMFVCEAFNEYGSQRTTLNLTVEAHLLEVALQPEGEVVLEKGSSLVVSCQASGCPQPEFSWKSLANMPILRQHKTDGSQSELFFDLVELEDEGTYLCEVTCGSIKKSKQTNLKVFSFPTSPVVKTSGPSLVGEMMKLSCTVQEVFPANLFQIMWMDGEREVHSETGSFSSGTTNLSSEYSYRVNTEDQDKRFTCKVLLEMHGVPAAQTVKTASTMLSIHYPPRETRITVSPMTELKEGESVSISCLSDSFPVGHTVLSRVMDGVQTELMTSDRLETLFTIPSVELDDSGIYVCETSNIYGSHSDSVEITVKAPPRNTTVEIFPSTDVQEGQNITICCRSVSFPPPAVVLSKLDTEKNIYSIDGVFLLINLTPNDTGLYQVNVTNDLGYETETFTINVIENRADPPLGWNDFLFPAICLGVSSALLGFVVYVWRARKKGSYDLTKCNPSTV</sequence>
<dbReference type="InterPro" id="IPR003987">
    <property type="entry name" value="ICAM_VCAM_N"/>
</dbReference>
<dbReference type="Pfam" id="PF13927">
    <property type="entry name" value="Ig_3"/>
    <property type="match status" value="2"/>
</dbReference>
<keyword evidence="2 11" id="KW-0812">Transmembrane</keyword>
<dbReference type="PROSITE" id="PS50835">
    <property type="entry name" value="IG_LIKE"/>
    <property type="match status" value="8"/>
</dbReference>
<keyword evidence="8" id="KW-1015">Disulfide bond</keyword>
<keyword evidence="6 11" id="KW-1133">Transmembrane helix</keyword>
<evidence type="ECO:0000256" key="5">
    <source>
        <dbReference type="ARBA" id="ARBA00022889"/>
    </source>
</evidence>
<gene>
    <name evidence="13" type="ORF">Q8A67_005877</name>
</gene>
<feature type="domain" description="Ig-like" evidence="12">
    <location>
        <begin position="452"/>
        <end position="538"/>
    </location>
</feature>
<feature type="domain" description="Ig-like" evidence="12">
    <location>
        <begin position="543"/>
        <end position="635"/>
    </location>
</feature>
<dbReference type="InterPro" id="IPR007110">
    <property type="entry name" value="Ig-like_dom"/>
</dbReference>
<dbReference type="InterPro" id="IPR003598">
    <property type="entry name" value="Ig_sub2"/>
</dbReference>
<dbReference type="InterPro" id="IPR047012">
    <property type="entry name" value="ICAM_VCAM"/>
</dbReference>
<dbReference type="InterPro" id="IPR036179">
    <property type="entry name" value="Ig-like_dom_sf"/>
</dbReference>
<dbReference type="EMBL" id="JAUYZG010000005">
    <property type="protein sequence ID" value="KAK2906892.1"/>
    <property type="molecule type" value="Genomic_DNA"/>
</dbReference>
<dbReference type="InterPro" id="IPR003599">
    <property type="entry name" value="Ig_sub"/>
</dbReference>
<dbReference type="PRINTS" id="PR01472">
    <property type="entry name" value="ICAMVCAM1"/>
</dbReference>
<dbReference type="Proteomes" id="UP001187343">
    <property type="component" value="Unassembled WGS sequence"/>
</dbReference>
<dbReference type="Pfam" id="PF07679">
    <property type="entry name" value="I-set"/>
    <property type="match status" value="1"/>
</dbReference>
<dbReference type="GO" id="GO:0005178">
    <property type="term" value="F:integrin binding"/>
    <property type="evidence" value="ECO:0007669"/>
    <property type="project" value="InterPro"/>
</dbReference>
<feature type="domain" description="Ig-like" evidence="12">
    <location>
        <begin position="647"/>
        <end position="734"/>
    </location>
</feature>
<evidence type="ECO:0000256" key="11">
    <source>
        <dbReference type="SAM" id="Phobius"/>
    </source>
</evidence>
<evidence type="ECO:0000256" key="6">
    <source>
        <dbReference type="ARBA" id="ARBA00022989"/>
    </source>
</evidence>
<keyword evidence="3" id="KW-0732">Signal</keyword>
<proteinExistence type="predicted"/>
<keyword evidence="10" id="KW-0393">Immunoglobulin domain</keyword>
<dbReference type="SMART" id="SM00409">
    <property type="entry name" value="IG"/>
    <property type="match status" value="7"/>
</dbReference>
<dbReference type="InterPro" id="IPR003989">
    <property type="entry name" value="VCAM-1"/>
</dbReference>
<dbReference type="Pfam" id="PF08205">
    <property type="entry name" value="C2-set_2"/>
    <property type="match status" value="1"/>
</dbReference>
<dbReference type="PANTHER" id="PTHR13771">
    <property type="entry name" value="INTERCELLULAR ADHESION MOLECULE"/>
    <property type="match status" value="1"/>
</dbReference>
<evidence type="ECO:0000259" key="12">
    <source>
        <dbReference type="PROSITE" id="PS50835"/>
    </source>
</evidence>
<evidence type="ECO:0000256" key="3">
    <source>
        <dbReference type="ARBA" id="ARBA00022729"/>
    </source>
</evidence>
<dbReference type="SUPFAM" id="SSF48726">
    <property type="entry name" value="Immunoglobulin"/>
    <property type="match status" value="8"/>
</dbReference>
<evidence type="ECO:0000256" key="2">
    <source>
        <dbReference type="ARBA" id="ARBA00022692"/>
    </source>
</evidence>
<feature type="domain" description="Ig-like" evidence="12">
    <location>
        <begin position="739"/>
        <end position="821"/>
    </location>
</feature>
<keyword evidence="4" id="KW-0677">Repeat</keyword>
<feature type="transmembrane region" description="Helical" evidence="11">
    <location>
        <begin position="836"/>
        <end position="857"/>
    </location>
</feature>